<dbReference type="PROSITE" id="PS00018">
    <property type="entry name" value="EF_HAND_1"/>
    <property type="match status" value="1"/>
</dbReference>
<gene>
    <name evidence="3" type="ORF">SAMN04488036_103412</name>
</gene>
<dbReference type="InterPro" id="IPR002048">
    <property type="entry name" value="EF_hand_dom"/>
</dbReference>
<protein>
    <submittedName>
        <fullName evidence="3">EF-hand domain pair</fullName>
    </submittedName>
</protein>
<sequence length="132" mass="14449">MRRSSLLSLLFVGTLSIPAQAEDLSQWNIGNGDTVTWGDMEALRSRVFETFDADGDGALNADEYTAYDKARAEAAKDSQNSFLLRAVSGLSRANMDSNLDGLVTRSEMDTALREWFATKDKDGDGVLKKGTF</sequence>
<dbReference type="PROSITE" id="PS50222">
    <property type="entry name" value="EF_HAND_2"/>
    <property type="match status" value="2"/>
</dbReference>
<name>A0A1I4DT68_9RHOB</name>
<proteinExistence type="predicted"/>
<evidence type="ECO:0000259" key="2">
    <source>
        <dbReference type="PROSITE" id="PS50222"/>
    </source>
</evidence>
<dbReference type="Pfam" id="PF13202">
    <property type="entry name" value="EF-hand_5"/>
    <property type="match status" value="1"/>
</dbReference>
<feature type="domain" description="EF-hand" evidence="2">
    <location>
        <begin position="39"/>
        <end position="74"/>
    </location>
</feature>
<dbReference type="GO" id="GO:0005509">
    <property type="term" value="F:calcium ion binding"/>
    <property type="evidence" value="ECO:0007669"/>
    <property type="project" value="InterPro"/>
</dbReference>
<keyword evidence="4" id="KW-1185">Reference proteome</keyword>
<dbReference type="InterPro" id="IPR018247">
    <property type="entry name" value="EF_Hand_1_Ca_BS"/>
</dbReference>
<feature type="domain" description="EF-hand" evidence="2">
    <location>
        <begin position="107"/>
        <end position="132"/>
    </location>
</feature>
<evidence type="ECO:0000256" key="1">
    <source>
        <dbReference type="SAM" id="SignalP"/>
    </source>
</evidence>
<dbReference type="OrthoDB" id="7631435at2"/>
<feature type="signal peptide" evidence="1">
    <location>
        <begin position="1"/>
        <end position="21"/>
    </location>
</feature>
<dbReference type="AlphaFoldDB" id="A0A1I4DT68"/>
<reference evidence="4" key="1">
    <citation type="submission" date="2016-10" db="EMBL/GenBank/DDBJ databases">
        <authorList>
            <person name="Varghese N."/>
            <person name="Submissions S."/>
        </authorList>
    </citation>
    <scope>NUCLEOTIDE SEQUENCE [LARGE SCALE GENOMIC DNA]</scope>
    <source>
        <strain evidence="4">DSM 28453</strain>
    </source>
</reference>
<dbReference type="Proteomes" id="UP000198851">
    <property type="component" value="Unassembled WGS sequence"/>
</dbReference>
<dbReference type="STRING" id="1280847.SAMN04488036_103412"/>
<dbReference type="RefSeq" id="WP_139216177.1">
    <property type="nucleotide sequence ID" value="NZ_FOSZ01000003.1"/>
</dbReference>
<dbReference type="Gene3D" id="1.10.238.10">
    <property type="entry name" value="EF-hand"/>
    <property type="match status" value="1"/>
</dbReference>
<evidence type="ECO:0000313" key="4">
    <source>
        <dbReference type="Proteomes" id="UP000198851"/>
    </source>
</evidence>
<organism evidence="3 4">
    <name type="scientific">Shimia haliotis</name>
    <dbReference type="NCBI Taxonomy" id="1280847"/>
    <lineage>
        <taxon>Bacteria</taxon>
        <taxon>Pseudomonadati</taxon>
        <taxon>Pseudomonadota</taxon>
        <taxon>Alphaproteobacteria</taxon>
        <taxon>Rhodobacterales</taxon>
        <taxon>Roseobacteraceae</taxon>
    </lineage>
</organism>
<evidence type="ECO:0000313" key="3">
    <source>
        <dbReference type="EMBL" id="SFK96585.1"/>
    </source>
</evidence>
<dbReference type="SUPFAM" id="SSF47473">
    <property type="entry name" value="EF-hand"/>
    <property type="match status" value="1"/>
</dbReference>
<keyword evidence="1" id="KW-0732">Signal</keyword>
<dbReference type="EMBL" id="FOSZ01000003">
    <property type="protein sequence ID" value="SFK96585.1"/>
    <property type="molecule type" value="Genomic_DNA"/>
</dbReference>
<accession>A0A1I4DT68</accession>
<feature type="chain" id="PRO_5011476076" evidence="1">
    <location>
        <begin position="22"/>
        <end position="132"/>
    </location>
</feature>
<dbReference type="InterPro" id="IPR011992">
    <property type="entry name" value="EF-hand-dom_pair"/>
</dbReference>